<feature type="non-terminal residue" evidence="1">
    <location>
        <position position="1"/>
    </location>
</feature>
<proteinExistence type="predicted"/>
<evidence type="ECO:0000313" key="1">
    <source>
        <dbReference type="EMBL" id="CAF4188064.1"/>
    </source>
</evidence>
<dbReference type="EMBL" id="CAJOBJ010016580">
    <property type="protein sequence ID" value="CAF4188064.1"/>
    <property type="molecule type" value="Genomic_DNA"/>
</dbReference>
<evidence type="ECO:0000313" key="2">
    <source>
        <dbReference type="Proteomes" id="UP000681720"/>
    </source>
</evidence>
<dbReference type="Proteomes" id="UP000681720">
    <property type="component" value="Unassembled WGS sequence"/>
</dbReference>
<sequence>NASIFQQVCNVKAGTRRAKSAILSTLIIRGCVAHGRPIVDLLVEQSSQSVKHSR</sequence>
<gene>
    <name evidence="1" type="ORF">GIL414_LOCUS21088</name>
</gene>
<accession>A0A8S2RWC0</accession>
<name>A0A8S2RWC0_9BILA</name>
<reference evidence="1" key="1">
    <citation type="submission" date="2021-02" db="EMBL/GenBank/DDBJ databases">
        <authorList>
            <person name="Nowell W R."/>
        </authorList>
    </citation>
    <scope>NUCLEOTIDE SEQUENCE</scope>
</reference>
<dbReference type="AlphaFoldDB" id="A0A8S2RWC0"/>
<protein>
    <submittedName>
        <fullName evidence="1">Uncharacterized protein</fullName>
    </submittedName>
</protein>
<organism evidence="1 2">
    <name type="scientific">Rotaria magnacalcarata</name>
    <dbReference type="NCBI Taxonomy" id="392030"/>
    <lineage>
        <taxon>Eukaryota</taxon>
        <taxon>Metazoa</taxon>
        <taxon>Spiralia</taxon>
        <taxon>Gnathifera</taxon>
        <taxon>Rotifera</taxon>
        <taxon>Eurotatoria</taxon>
        <taxon>Bdelloidea</taxon>
        <taxon>Philodinida</taxon>
        <taxon>Philodinidae</taxon>
        <taxon>Rotaria</taxon>
    </lineage>
</organism>
<comment type="caution">
    <text evidence="1">The sequence shown here is derived from an EMBL/GenBank/DDBJ whole genome shotgun (WGS) entry which is preliminary data.</text>
</comment>